<dbReference type="AlphaFoldDB" id="A0A1G5JGQ3"/>
<reference evidence="2 3" key="1">
    <citation type="submission" date="2016-10" db="EMBL/GenBank/DDBJ databases">
        <authorList>
            <person name="de Groot N.N."/>
        </authorList>
    </citation>
    <scope>NUCLEOTIDE SEQUENCE [LARGE SCALE GENOMIC DNA]</scope>
    <source>
        <strain evidence="2 3">CGMCC 1.8925</strain>
    </source>
</reference>
<sequence>MFHALARGAQRLMTMDDAVWARHANPLSGWSRVLILPLLAMAVWSRLWIGWWAIILVGAVLIWTWLNPGLFPATASVDNWMSKGVLGERVWLSWQGDPRLAHHAPIIRALTLTSLGGLGLLLAGLAVLSVPLTTTGLAAAMLSKLWILDRMVWIYSDAGFPEGFDRDTTARG</sequence>
<feature type="transmembrane region" description="Helical" evidence="1">
    <location>
        <begin position="118"/>
        <end position="142"/>
    </location>
</feature>
<dbReference type="InterPro" id="IPR046595">
    <property type="entry name" value="DUF6653"/>
</dbReference>
<name>A0A1G5JGQ3_9RHOB</name>
<keyword evidence="3" id="KW-1185">Reference proteome</keyword>
<dbReference type="Proteomes" id="UP000199502">
    <property type="component" value="Unassembled WGS sequence"/>
</dbReference>
<keyword evidence="1" id="KW-0472">Membrane</keyword>
<organism evidence="2 3">
    <name type="scientific">Paracoccus tibetensis</name>
    <dbReference type="NCBI Taxonomy" id="336292"/>
    <lineage>
        <taxon>Bacteria</taxon>
        <taxon>Pseudomonadati</taxon>
        <taxon>Pseudomonadota</taxon>
        <taxon>Alphaproteobacteria</taxon>
        <taxon>Rhodobacterales</taxon>
        <taxon>Paracoccaceae</taxon>
        <taxon>Paracoccus</taxon>
    </lineage>
</organism>
<protein>
    <submittedName>
        <fullName evidence="2">Uncharacterized protein</fullName>
    </submittedName>
</protein>
<evidence type="ECO:0000256" key="1">
    <source>
        <dbReference type="SAM" id="Phobius"/>
    </source>
</evidence>
<evidence type="ECO:0000313" key="3">
    <source>
        <dbReference type="Proteomes" id="UP000199502"/>
    </source>
</evidence>
<accession>A0A1G5JGQ3</accession>
<gene>
    <name evidence="2" type="ORF">SAMN05660710_03201</name>
</gene>
<keyword evidence="1" id="KW-0812">Transmembrane</keyword>
<feature type="transmembrane region" description="Helical" evidence="1">
    <location>
        <begin position="47"/>
        <end position="66"/>
    </location>
</feature>
<dbReference type="EMBL" id="FMVT01000012">
    <property type="protein sequence ID" value="SCY87091.1"/>
    <property type="molecule type" value="Genomic_DNA"/>
</dbReference>
<dbReference type="Pfam" id="PF20358">
    <property type="entry name" value="DUF6653"/>
    <property type="match status" value="1"/>
</dbReference>
<proteinExistence type="predicted"/>
<keyword evidence="1" id="KW-1133">Transmembrane helix</keyword>
<evidence type="ECO:0000313" key="2">
    <source>
        <dbReference type="EMBL" id="SCY87091.1"/>
    </source>
</evidence>